<evidence type="ECO:0000313" key="2">
    <source>
        <dbReference type="EMBL" id="MBW65948.1"/>
    </source>
</evidence>
<evidence type="ECO:0000256" key="1">
    <source>
        <dbReference type="SAM" id="SignalP"/>
    </source>
</evidence>
<feature type="signal peptide" evidence="1">
    <location>
        <begin position="1"/>
        <end position="21"/>
    </location>
</feature>
<reference evidence="2" key="1">
    <citation type="submission" date="2018-01" db="EMBL/GenBank/DDBJ databases">
        <title>An insight into the sialome of Amazonian anophelines.</title>
        <authorList>
            <person name="Ribeiro J.M."/>
            <person name="Scarpassa V."/>
            <person name="Calvo E."/>
        </authorList>
    </citation>
    <scope>NUCLEOTIDE SEQUENCE</scope>
</reference>
<dbReference type="EMBL" id="GGFL01001770">
    <property type="protein sequence ID" value="MBW65948.1"/>
    <property type="molecule type" value="Transcribed_RNA"/>
</dbReference>
<keyword evidence="1" id="KW-0732">Signal</keyword>
<sequence>MKLSFALVLLGLLATVVFANALPTPQEEGADPTDPTVEISAEVDPDNLIAAVLSEAIAKGGRRIDWDKVVAGAKLMYAGFTA</sequence>
<accession>A0A2M4CM30</accession>
<dbReference type="AlphaFoldDB" id="A0A2M4CM30"/>
<protein>
    <submittedName>
        <fullName evidence="2">Putative secreted protein</fullName>
    </submittedName>
</protein>
<feature type="chain" id="PRO_5014630320" evidence="1">
    <location>
        <begin position="22"/>
        <end position="82"/>
    </location>
</feature>
<proteinExistence type="predicted"/>
<organism evidence="2">
    <name type="scientific">Anopheles darlingi</name>
    <name type="common">Mosquito</name>
    <dbReference type="NCBI Taxonomy" id="43151"/>
    <lineage>
        <taxon>Eukaryota</taxon>
        <taxon>Metazoa</taxon>
        <taxon>Ecdysozoa</taxon>
        <taxon>Arthropoda</taxon>
        <taxon>Hexapoda</taxon>
        <taxon>Insecta</taxon>
        <taxon>Pterygota</taxon>
        <taxon>Neoptera</taxon>
        <taxon>Endopterygota</taxon>
        <taxon>Diptera</taxon>
        <taxon>Nematocera</taxon>
        <taxon>Culicoidea</taxon>
        <taxon>Culicidae</taxon>
        <taxon>Anophelinae</taxon>
        <taxon>Anopheles</taxon>
    </lineage>
</organism>
<name>A0A2M4CM30_ANODA</name>